<proteinExistence type="predicted"/>
<accession>A0A9P9DNB9</accession>
<evidence type="ECO:0000256" key="5">
    <source>
        <dbReference type="ARBA" id="ARBA00023242"/>
    </source>
</evidence>
<comment type="caution">
    <text evidence="7">The sequence shown here is derived from an EMBL/GenBank/DDBJ whole genome shotgun (WGS) entry which is preliminary data.</text>
</comment>
<protein>
    <submittedName>
        <fullName evidence="7">Uncharacterized protein</fullName>
    </submittedName>
</protein>
<keyword evidence="4" id="KW-0040">ANK repeat</keyword>
<evidence type="ECO:0000256" key="6">
    <source>
        <dbReference type="SAM" id="MobiDB-lite"/>
    </source>
</evidence>
<keyword evidence="3" id="KW-0677">Repeat</keyword>
<evidence type="ECO:0000256" key="3">
    <source>
        <dbReference type="ARBA" id="ARBA00022737"/>
    </source>
</evidence>
<reference evidence="7" key="1">
    <citation type="journal article" date="2021" name="Nat. Commun.">
        <title>Genetic determinants of endophytism in the Arabidopsis root mycobiome.</title>
        <authorList>
            <person name="Mesny F."/>
            <person name="Miyauchi S."/>
            <person name="Thiergart T."/>
            <person name="Pickel B."/>
            <person name="Atanasova L."/>
            <person name="Karlsson M."/>
            <person name="Huettel B."/>
            <person name="Barry K.W."/>
            <person name="Haridas S."/>
            <person name="Chen C."/>
            <person name="Bauer D."/>
            <person name="Andreopoulos W."/>
            <person name="Pangilinan J."/>
            <person name="LaButti K."/>
            <person name="Riley R."/>
            <person name="Lipzen A."/>
            <person name="Clum A."/>
            <person name="Drula E."/>
            <person name="Henrissat B."/>
            <person name="Kohler A."/>
            <person name="Grigoriev I.V."/>
            <person name="Martin F.M."/>
            <person name="Hacquard S."/>
        </authorList>
    </citation>
    <scope>NUCLEOTIDE SEQUENCE</scope>
    <source>
        <strain evidence="7">MPI-CAGE-AT-0021</strain>
    </source>
</reference>
<sequence length="379" mass="44920">MYFPETRLSSTSWDPYTVLKLNCTCVGTAVTYRRRCRRTVSSRHYSLHALATLGPLEAANSPELYNVASTALCWQHKHQVYDVVAEWRELLHNFAGLAAYNDWRADYDKKLLEQMYQLLVGLEMMKQCSQNSSPGFSGRSRPSYYANEQRGSVEDWRLHQAEKQETQQCQERARKYREAKQAQEREEWERKAKVAKEIKEREEQEKREREAKKAREREERERKAKETKEREERERKQKEAKERAEDVRRKAQLTLEEETQEWSDAWKRYEEGWAIVSASDEVLNGSQMPWPTKSGKREGLTNESVREFFKRMPSVASADTPSKETFRAMTQETKRWHTDKIQHRFGRDIFQSVYGDDIDIVTKLVVVLWKEAKMEREGI</sequence>
<dbReference type="PANTHER" id="PTHR15263">
    <property type="entry name" value="I-KAPPA-B-LIKE PROTEIN IKBL"/>
    <property type="match status" value="1"/>
</dbReference>
<dbReference type="EMBL" id="JAGMUU010000026">
    <property type="protein sequence ID" value="KAH7122039.1"/>
    <property type="molecule type" value="Genomic_DNA"/>
</dbReference>
<dbReference type="GO" id="GO:0043124">
    <property type="term" value="P:negative regulation of canonical NF-kappaB signal transduction"/>
    <property type="evidence" value="ECO:0007669"/>
    <property type="project" value="InterPro"/>
</dbReference>
<comment type="subcellular location">
    <subcellularLocation>
        <location evidence="1">Nucleus</location>
    </subcellularLocation>
</comment>
<dbReference type="AlphaFoldDB" id="A0A9P9DNB9"/>
<gene>
    <name evidence="7" type="ORF">B0J13DRAFT_566871</name>
</gene>
<dbReference type="Proteomes" id="UP000717696">
    <property type="component" value="Unassembled WGS sequence"/>
</dbReference>
<name>A0A9P9DNB9_9HYPO</name>
<keyword evidence="2" id="KW-0597">Phosphoprotein</keyword>
<evidence type="ECO:0000313" key="8">
    <source>
        <dbReference type="Proteomes" id="UP000717696"/>
    </source>
</evidence>
<dbReference type="PANTHER" id="PTHR15263:SF1">
    <property type="entry name" value="NF-KAPPA-B INHIBITOR-LIKE PROTEIN 1"/>
    <property type="match status" value="1"/>
</dbReference>
<evidence type="ECO:0000256" key="2">
    <source>
        <dbReference type="ARBA" id="ARBA00022553"/>
    </source>
</evidence>
<organism evidence="7 8">
    <name type="scientific">Dactylonectria estremocensis</name>
    <dbReference type="NCBI Taxonomy" id="1079267"/>
    <lineage>
        <taxon>Eukaryota</taxon>
        <taxon>Fungi</taxon>
        <taxon>Dikarya</taxon>
        <taxon>Ascomycota</taxon>
        <taxon>Pezizomycotina</taxon>
        <taxon>Sordariomycetes</taxon>
        <taxon>Hypocreomycetidae</taxon>
        <taxon>Hypocreales</taxon>
        <taxon>Nectriaceae</taxon>
        <taxon>Dactylonectria</taxon>
    </lineage>
</organism>
<feature type="non-terminal residue" evidence="7">
    <location>
        <position position="379"/>
    </location>
</feature>
<evidence type="ECO:0000256" key="4">
    <source>
        <dbReference type="ARBA" id="ARBA00023043"/>
    </source>
</evidence>
<evidence type="ECO:0000313" key="7">
    <source>
        <dbReference type="EMBL" id="KAH7122039.1"/>
    </source>
</evidence>
<evidence type="ECO:0000256" key="1">
    <source>
        <dbReference type="ARBA" id="ARBA00004123"/>
    </source>
</evidence>
<keyword evidence="5" id="KW-0539">Nucleus</keyword>
<keyword evidence="8" id="KW-1185">Reference proteome</keyword>
<feature type="region of interest" description="Disordered" evidence="6">
    <location>
        <begin position="199"/>
        <end position="248"/>
    </location>
</feature>
<dbReference type="OrthoDB" id="412109at2759"/>
<dbReference type="GO" id="GO:0005634">
    <property type="term" value="C:nucleus"/>
    <property type="evidence" value="ECO:0007669"/>
    <property type="project" value="UniProtKB-SubCell"/>
</dbReference>
<dbReference type="InterPro" id="IPR038753">
    <property type="entry name" value="NFKBIL1"/>
</dbReference>